<evidence type="ECO:0000256" key="7">
    <source>
        <dbReference type="ARBA" id="ARBA00022884"/>
    </source>
</evidence>
<dbReference type="GO" id="GO:0003735">
    <property type="term" value="F:structural constituent of ribosome"/>
    <property type="evidence" value="ECO:0007669"/>
    <property type="project" value="InterPro"/>
</dbReference>
<dbReference type="InterPro" id="IPR036986">
    <property type="entry name" value="S4_RNA-bd_sf"/>
</dbReference>
<organism evidence="15 16">
    <name type="scientific">Quercus suber</name>
    <name type="common">Cork oak</name>
    <dbReference type="NCBI Taxonomy" id="58331"/>
    <lineage>
        <taxon>Eukaryota</taxon>
        <taxon>Viridiplantae</taxon>
        <taxon>Streptophyta</taxon>
        <taxon>Embryophyta</taxon>
        <taxon>Tracheophyta</taxon>
        <taxon>Spermatophyta</taxon>
        <taxon>Magnoliopsida</taxon>
        <taxon>eudicotyledons</taxon>
        <taxon>Gunneridae</taxon>
        <taxon>Pentapetalae</taxon>
        <taxon>rosids</taxon>
        <taxon>fabids</taxon>
        <taxon>Fagales</taxon>
        <taxon>Fagaceae</taxon>
        <taxon>Quercus</taxon>
    </lineage>
</organism>
<dbReference type="GO" id="GO:0019843">
    <property type="term" value="F:rRNA binding"/>
    <property type="evidence" value="ECO:0007669"/>
    <property type="project" value="UniProtKB-KW"/>
</dbReference>
<dbReference type="PANTHER" id="PTHR11581">
    <property type="entry name" value="30S/40S RIBOSOMAL PROTEIN S4"/>
    <property type="match status" value="1"/>
</dbReference>
<keyword evidence="10" id="KW-0206">Cytoskeleton</keyword>
<evidence type="ECO:0000313" key="16">
    <source>
        <dbReference type="Proteomes" id="UP000237347"/>
    </source>
</evidence>
<evidence type="ECO:0000256" key="3">
    <source>
        <dbReference type="ARBA" id="ARBA00008825"/>
    </source>
</evidence>
<dbReference type="Gene3D" id="2.30.30.30">
    <property type="match status" value="1"/>
</dbReference>
<dbReference type="PROSITE" id="PS50889">
    <property type="entry name" value="S4"/>
    <property type="match status" value="1"/>
</dbReference>
<dbReference type="Gene3D" id="3.10.290.10">
    <property type="entry name" value="RNA-binding S4 domain"/>
    <property type="match status" value="1"/>
</dbReference>
<dbReference type="FunFam" id="2.40.50.740:FF:000001">
    <property type="entry name" value="40S ribosomal protein S4"/>
    <property type="match status" value="1"/>
</dbReference>
<evidence type="ECO:0000256" key="11">
    <source>
        <dbReference type="ARBA" id="ARBA00023274"/>
    </source>
</evidence>
<dbReference type="GO" id="GO:0005874">
    <property type="term" value="C:microtubule"/>
    <property type="evidence" value="ECO:0007669"/>
    <property type="project" value="UniProtKB-KW"/>
</dbReference>
<evidence type="ECO:0000256" key="6">
    <source>
        <dbReference type="ARBA" id="ARBA00022730"/>
    </source>
</evidence>
<dbReference type="InterPro" id="IPR032277">
    <property type="entry name" value="Ribosomal_eS4_C"/>
</dbReference>
<comment type="similarity">
    <text evidence="2">Belongs to the eukaryotic ribosomal protein eS4 family.</text>
</comment>
<dbReference type="Proteomes" id="UP000237347">
    <property type="component" value="Unassembled WGS sequence"/>
</dbReference>
<keyword evidence="9" id="KW-0175">Coiled coil</keyword>
<dbReference type="InterPro" id="IPR038237">
    <property type="entry name" value="Ribosomal_eS4_central_sf"/>
</dbReference>
<feature type="domain" description="Small ribosomal subunit protein eS4 C-terminal" evidence="14">
    <location>
        <begin position="220"/>
        <end position="253"/>
    </location>
</feature>
<dbReference type="Pfam" id="PF07058">
    <property type="entry name" value="MAP70"/>
    <property type="match status" value="2"/>
</dbReference>
<keyword evidence="16" id="KW-1185">Reference proteome</keyword>
<feature type="domain" description="Small ribosomal subunit protein eS4 central region" evidence="13">
    <location>
        <begin position="138"/>
        <end position="212"/>
    </location>
</feature>
<dbReference type="Gene3D" id="2.40.50.740">
    <property type="match status" value="1"/>
</dbReference>
<keyword evidence="5" id="KW-0493">Microtubule</keyword>
<dbReference type="GO" id="GO:0022627">
    <property type="term" value="C:cytosolic small ribosomal subunit"/>
    <property type="evidence" value="ECO:0007669"/>
    <property type="project" value="TreeGrafter"/>
</dbReference>
<dbReference type="InterPro" id="IPR014722">
    <property type="entry name" value="Rib_uL2_dom2"/>
</dbReference>
<evidence type="ECO:0000256" key="10">
    <source>
        <dbReference type="ARBA" id="ARBA00023212"/>
    </source>
</evidence>
<dbReference type="EMBL" id="PKMF04000255">
    <property type="protein sequence ID" value="KAK7840705.1"/>
    <property type="molecule type" value="Genomic_DNA"/>
</dbReference>
<dbReference type="InterPro" id="IPR009768">
    <property type="entry name" value="MAP70"/>
</dbReference>
<dbReference type="InterPro" id="IPR000876">
    <property type="entry name" value="Ribosomal_eS4"/>
</dbReference>
<evidence type="ECO:0000259" key="14">
    <source>
        <dbReference type="Pfam" id="PF16121"/>
    </source>
</evidence>
<evidence type="ECO:0000256" key="2">
    <source>
        <dbReference type="ARBA" id="ARBA00007500"/>
    </source>
</evidence>
<dbReference type="GO" id="GO:0007010">
    <property type="term" value="P:cytoskeleton organization"/>
    <property type="evidence" value="ECO:0007669"/>
    <property type="project" value="InterPro"/>
</dbReference>
<evidence type="ECO:0000259" key="13">
    <source>
        <dbReference type="Pfam" id="PF00900"/>
    </source>
</evidence>
<dbReference type="AlphaFoldDB" id="A0AAW0KPP0"/>
<comment type="caution">
    <text evidence="15">The sequence shown here is derived from an EMBL/GenBank/DDBJ whole genome shotgun (WGS) entry which is preliminary data.</text>
</comment>
<comment type="subcellular location">
    <subcellularLocation>
        <location evidence="1">Cytoplasm</location>
        <location evidence="1">Cytoskeleton</location>
    </subcellularLocation>
</comment>
<keyword evidence="8 15" id="KW-0689">Ribosomal protein</keyword>
<accession>A0AAW0KPP0</accession>
<name>A0AAW0KPP0_QUESU</name>
<dbReference type="Pfam" id="PF16121">
    <property type="entry name" value="40S_S4_C"/>
    <property type="match status" value="1"/>
</dbReference>
<keyword evidence="7 12" id="KW-0694">RNA-binding</keyword>
<proteinExistence type="inferred from homology"/>
<evidence type="ECO:0000256" key="8">
    <source>
        <dbReference type="ARBA" id="ARBA00022980"/>
    </source>
</evidence>
<keyword evidence="11" id="KW-0687">Ribonucleoprotein</keyword>
<dbReference type="InterPro" id="IPR013845">
    <property type="entry name" value="Ribosomal_eS4_central_region"/>
</dbReference>
<evidence type="ECO:0000256" key="12">
    <source>
        <dbReference type="PROSITE-ProRule" id="PRU00182"/>
    </source>
</evidence>
<dbReference type="PANTHER" id="PTHR11581:SF0">
    <property type="entry name" value="SMALL RIBOSOMAL SUBUNIT PROTEIN ES4"/>
    <property type="match status" value="1"/>
</dbReference>
<gene>
    <name evidence="15" type="primary">RPS4_7</name>
    <name evidence="15" type="ORF">CFP56_016298</name>
</gene>
<dbReference type="Pfam" id="PF00900">
    <property type="entry name" value="Ribosomal_S4e"/>
    <property type="match status" value="1"/>
</dbReference>
<keyword evidence="6" id="KW-0699">rRNA-binding</keyword>
<dbReference type="GO" id="GO:0008017">
    <property type="term" value="F:microtubule binding"/>
    <property type="evidence" value="ECO:0007669"/>
    <property type="project" value="InterPro"/>
</dbReference>
<evidence type="ECO:0000256" key="9">
    <source>
        <dbReference type="ARBA" id="ARBA00023054"/>
    </source>
</evidence>
<evidence type="ECO:0000313" key="15">
    <source>
        <dbReference type="EMBL" id="KAK7840705.1"/>
    </source>
</evidence>
<comment type="similarity">
    <text evidence="3">Belongs to the MAP70 family.</text>
</comment>
<evidence type="ECO:0000256" key="4">
    <source>
        <dbReference type="ARBA" id="ARBA00022490"/>
    </source>
</evidence>
<dbReference type="GO" id="GO:0006412">
    <property type="term" value="P:translation"/>
    <property type="evidence" value="ECO:0007669"/>
    <property type="project" value="InterPro"/>
</dbReference>
<evidence type="ECO:0000256" key="5">
    <source>
        <dbReference type="ARBA" id="ARBA00022701"/>
    </source>
</evidence>
<evidence type="ECO:0000256" key="1">
    <source>
        <dbReference type="ARBA" id="ARBA00004245"/>
    </source>
</evidence>
<protein>
    <submittedName>
        <fullName evidence="15">40s ribosomal protein s4</fullName>
    </submittedName>
</protein>
<keyword evidence="4" id="KW-0963">Cytoplasm</keyword>
<sequence length="505" mass="57369">MTLDFPRQICFIRSTMKLILRSQVTVSSKAATFLARDTQSRVNRSASKVGWGCRKSWAEDVQARVSIAKVTLNPSSSGPHKLRVPAIDPHLANKLKYALTYREVIAILKQRHVLVDGKVRTDKTYPASFIEVVSIPKTNENFRLLCDTKGQFRLHSIRDEEAKFKLCKVHSVQFGQKGIPYLNTFDGRTIRYLDPLIKANNTIKLDLESQKITEFIKFNVGHEFTTRLGNVFTIGKGTKPWVSLTKGKGIKLPSLKKPGRGLEPKQYPQHKILWRRTKSWTKCIEVEKLTQTVRELEEAVLAGGAAANAVRDYQRKVQEMNVMTVTFGIFSSTKQLRRKTLEREVAHAKVTANCVSAVVANEWKDANDKVMPVKQWLEERKFFQACYPFNASLSCSSKNTLSTEEGEMQQLRDKLAVAKRTTKAEAQLKVKNTKCNSRFWRKGLKHLMVTLALPQKGEPLAMDLQGVDLLVEQRISQSHPPVGIYQRELQIHSMGFSDQTVLAHY</sequence>
<reference evidence="15 16" key="1">
    <citation type="journal article" date="2018" name="Sci. Data">
        <title>The draft genome sequence of cork oak.</title>
        <authorList>
            <person name="Ramos A.M."/>
            <person name="Usie A."/>
            <person name="Barbosa P."/>
            <person name="Barros P.M."/>
            <person name="Capote T."/>
            <person name="Chaves I."/>
            <person name="Simoes F."/>
            <person name="Abreu I."/>
            <person name="Carrasquinho I."/>
            <person name="Faro C."/>
            <person name="Guimaraes J.B."/>
            <person name="Mendonca D."/>
            <person name="Nobrega F."/>
            <person name="Rodrigues L."/>
            <person name="Saibo N.J.M."/>
            <person name="Varela M.C."/>
            <person name="Egas C."/>
            <person name="Matos J."/>
            <person name="Miguel C.M."/>
            <person name="Oliveira M.M."/>
            <person name="Ricardo C.P."/>
            <person name="Goncalves S."/>
        </authorList>
    </citation>
    <scope>NUCLEOTIDE SEQUENCE [LARGE SCALE GENOMIC DNA]</scope>
    <source>
        <strain evidence="16">cv. HL8</strain>
    </source>
</reference>